<dbReference type="InterPro" id="IPR053848">
    <property type="entry name" value="IMS_HHH_1"/>
</dbReference>
<comment type="function">
    <text evidence="15">Poorly processive, error-prone DNA polymerase involved in untargeted mutagenesis. Copies undamaged DNA at stalled replication forks, which arise in vivo from mismatched or misaligned primer ends. These misaligned primers can be extended by PolIV. Exhibits no 3'-5' exonuclease (proofreading) activity. May be involved in translesional synthesis, in conjunction with the beta clamp from PolIII.</text>
</comment>
<dbReference type="PANTHER" id="PTHR11076">
    <property type="entry name" value="DNA REPAIR POLYMERASE UMUC / TRANSFERASE FAMILY MEMBER"/>
    <property type="match status" value="1"/>
</dbReference>
<feature type="site" description="Substrate discrimination" evidence="15">
    <location>
        <position position="13"/>
    </location>
</feature>
<dbReference type="PATRIC" id="fig|520764.3.peg.474"/>
<proteinExistence type="inferred from homology"/>
<dbReference type="InterPro" id="IPR036775">
    <property type="entry name" value="DNA_pol_Y-fam_lit_finger_sf"/>
</dbReference>
<dbReference type="SUPFAM" id="SSF56672">
    <property type="entry name" value="DNA/RNA polymerases"/>
    <property type="match status" value="1"/>
</dbReference>
<evidence type="ECO:0000256" key="12">
    <source>
        <dbReference type="ARBA" id="ARBA00023125"/>
    </source>
</evidence>
<dbReference type="Pfam" id="PF00817">
    <property type="entry name" value="IMS"/>
    <property type="match status" value="1"/>
</dbReference>
<dbReference type="AlphaFoldDB" id="A0A140LCV8"/>
<dbReference type="FunFam" id="3.40.1170.60:FF:000001">
    <property type="entry name" value="DNA polymerase IV"/>
    <property type="match status" value="1"/>
</dbReference>
<feature type="binding site" evidence="15">
    <location>
        <position position="104"/>
    </location>
    <ligand>
        <name>Mg(2+)</name>
        <dbReference type="ChEBI" id="CHEBI:18420"/>
    </ligand>
</feature>
<dbReference type="Proteomes" id="UP000070427">
    <property type="component" value="Unassembled WGS sequence"/>
</dbReference>
<reference evidence="17 18" key="1">
    <citation type="submission" date="2015-12" db="EMBL/GenBank/DDBJ databases">
        <title>Draft genome sequnece of Fervidicola ferrireducens strain Y170.</title>
        <authorList>
            <person name="Patel B.K."/>
        </authorList>
    </citation>
    <scope>NUCLEOTIDE SEQUENCE [LARGE SCALE GENOMIC DNA]</scope>
    <source>
        <strain evidence="17 18">Y170</strain>
    </source>
</reference>
<comment type="subcellular location">
    <subcellularLocation>
        <location evidence="1 15">Cytoplasm</location>
    </subcellularLocation>
</comment>
<keyword evidence="10 15" id="KW-0460">Magnesium</keyword>
<dbReference type="OrthoDB" id="9808813at2"/>
<evidence type="ECO:0000259" key="16">
    <source>
        <dbReference type="PROSITE" id="PS50173"/>
    </source>
</evidence>
<feature type="active site" evidence="15">
    <location>
        <position position="105"/>
    </location>
</feature>
<dbReference type="GO" id="GO:0003887">
    <property type="term" value="F:DNA-directed DNA polymerase activity"/>
    <property type="evidence" value="ECO:0007669"/>
    <property type="project" value="UniProtKB-UniRule"/>
</dbReference>
<evidence type="ECO:0000256" key="5">
    <source>
        <dbReference type="ARBA" id="ARBA00022679"/>
    </source>
</evidence>
<evidence type="ECO:0000256" key="6">
    <source>
        <dbReference type="ARBA" id="ARBA00022695"/>
    </source>
</evidence>
<dbReference type="GO" id="GO:0000287">
    <property type="term" value="F:magnesium ion binding"/>
    <property type="evidence" value="ECO:0007669"/>
    <property type="project" value="UniProtKB-UniRule"/>
</dbReference>
<dbReference type="NCBIfam" id="NF002677">
    <property type="entry name" value="PRK02406.1"/>
    <property type="match status" value="1"/>
</dbReference>
<evidence type="ECO:0000256" key="15">
    <source>
        <dbReference type="HAMAP-Rule" id="MF_01113"/>
    </source>
</evidence>
<evidence type="ECO:0000256" key="8">
    <source>
        <dbReference type="ARBA" id="ARBA00022723"/>
    </source>
</evidence>
<evidence type="ECO:0000256" key="4">
    <source>
        <dbReference type="ARBA" id="ARBA00022490"/>
    </source>
</evidence>
<keyword evidence="9 15" id="KW-0227">DNA damage</keyword>
<keyword evidence="12 15" id="KW-0238">DNA-binding</keyword>
<dbReference type="Gene3D" id="1.10.150.20">
    <property type="entry name" value="5' to 3' exonuclease, C-terminal subdomain"/>
    <property type="match status" value="1"/>
</dbReference>
<dbReference type="Pfam" id="PF21999">
    <property type="entry name" value="IMS_HHH_1"/>
    <property type="match status" value="1"/>
</dbReference>
<dbReference type="InterPro" id="IPR043128">
    <property type="entry name" value="Rev_trsase/Diguanyl_cyclase"/>
</dbReference>
<evidence type="ECO:0000256" key="3">
    <source>
        <dbReference type="ARBA" id="ARBA00022457"/>
    </source>
</evidence>
<dbReference type="CDD" id="cd03586">
    <property type="entry name" value="PolY_Pol_IV_kappa"/>
    <property type="match status" value="1"/>
</dbReference>
<gene>
    <name evidence="15 17" type="primary">dinB</name>
    <name evidence="17" type="ORF">AN618_04490</name>
</gene>
<comment type="similarity">
    <text evidence="2 15">Belongs to the DNA polymerase type-Y family.</text>
</comment>
<evidence type="ECO:0000256" key="10">
    <source>
        <dbReference type="ARBA" id="ARBA00022842"/>
    </source>
</evidence>
<dbReference type="EC" id="2.7.7.7" evidence="15"/>
<sequence length="403" mass="44957">MLTILHVDMNAFYASCHQAVDPSLRGRPVIVAGDPKKRNGIVLTASYEARKFGVRTAMPLWEAKRLCPKAVFLKPDYRLYVEFSHRAMEILKKFTPLVEVFSIDEAWLDVEGCEGLFGDALTIAEKIQKSMMEELSLPCSVGVSCNKLLSKMASDMKKPMGITVITPDDVQNMLWPLPVEELYGVGPRMAEHLKKMNINTIGDLARIPPEFLQAAFGVVGLRLHRWANGIDDSPVDPHSADKAKSMGHSVTLPQDITTWEEAEAVLLSLSEQVGRRIRCGGYVGKVVTVTLRDSSFVTVTRSATVPYTNLTEDIYRAAKKLLHSNWDGKTPLRLLGVSLSGLIKEFDQISIFEADEKKKRLDRVIDEIRERFGDDAIFRAKLKSQDLLGQKGSPALGPFTKRN</sequence>
<keyword evidence="7 15" id="KW-0235">DNA replication</keyword>
<dbReference type="GO" id="GO:0042276">
    <property type="term" value="P:error-prone translesion synthesis"/>
    <property type="evidence" value="ECO:0007669"/>
    <property type="project" value="TreeGrafter"/>
</dbReference>
<evidence type="ECO:0000256" key="2">
    <source>
        <dbReference type="ARBA" id="ARBA00010945"/>
    </source>
</evidence>
<dbReference type="InterPro" id="IPR017961">
    <property type="entry name" value="DNA_pol_Y-fam_little_finger"/>
</dbReference>
<comment type="caution">
    <text evidence="17">The sequence shown here is derived from an EMBL/GenBank/DDBJ whole genome shotgun (WGS) entry which is preliminary data.</text>
</comment>
<dbReference type="InParanoid" id="A0A140LCV8"/>
<feature type="domain" description="UmuC" evidence="16">
    <location>
        <begin position="4"/>
        <end position="186"/>
    </location>
</feature>
<evidence type="ECO:0000256" key="14">
    <source>
        <dbReference type="ARBA" id="ARBA00049244"/>
    </source>
</evidence>
<dbReference type="Gene3D" id="3.40.1170.60">
    <property type="match status" value="1"/>
</dbReference>
<dbReference type="EMBL" id="LOED01000003">
    <property type="protein sequence ID" value="KXG78383.1"/>
    <property type="molecule type" value="Genomic_DNA"/>
</dbReference>
<dbReference type="InterPro" id="IPR043502">
    <property type="entry name" value="DNA/RNA_pol_sf"/>
</dbReference>
<dbReference type="STRING" id="520764.AN618_04490"/>
<keyword evidence="11 15" id="KW-0239">DNA-directed DNA polymerase</keyword>
<dbReference type="GO" id="GO:0006261">
    <property type="term" value="P:DNA-templated DNA replication"/>
    <property type="evidence" value="ECO:0007669"/>
    <property type="project" value="UniProtKB-UniRule"/>
</dbReference>
<dbReference type="GO" id="GO:0003684">
    <property type="term" value="F:damaged DNA binding"/>
    <property type="evidence" value="ECO:0007669"/>
    <property type="project" value="InterPro"/>
</dbReference>
<dbReference type="GO" id="GO:0006281">
    <property type="term" value="P:DNA repair"/>
    <property type="evidence" value="ECO:0007669"/>
    <property type="project" value="UniProtKB-UniRule"/>
</dbReference>
<dbReference type="InterPro" id="IPR001126">
    <property type="entry name" value="UmuC"/>
</dbReference>
<dbReference type="InterPro" id="IPR022880">
    <property type="entry name" value="DNApol_IV"/>
</dbReference>
<keyword evidence="3 15" id="KW-0515">Mutator protein</keyword>
<dbReference type="NCBIfam" id="NF002492">
    <property type="entry name" value="PRK01810.1"/>
    <property type="match status" value="1"/>
</dbReference>
<keyword evidence="6 15" id="KW-0548">Nucleotidyltransferase</keyword>
<accession>A0A140LCV8</accession>
<dbReference type="FunCoup" id="A0A140LCV8">
    <property type="interactions" value="324"/>
</dbReference>
<dbReference type="HAMAP" id="MF_01113">
    <property type="entry name" value="DNApol_IV"/>
    <property type="match status" value="1"/>
</dbReference>
<dbReference type="Gene3D" id="3.30.1490.100">
    <property type="entry name" value="DNA polymerase, Y-family, little finger domain"/>
    <property type="match status" value="1"/>
</dbReference>
<organism evidence="17 18">
    <name type="scientific">Fervidicola ferrireducens</name>
    <dbReference type="NCBI Taxonomy" id="520764"/>
    <lineage>
        <taxon>Bacteria</taxon>
        <taxon>Bacillati</taxon>
        <taxon>Bacillota</taxon>
        <taxon>Clostridia</taxon>
        <taxon>Thermosediminibacterales</taxon>
        <taxon>Thermosediminibacteraceae</taxon>
        <taxon>Fervidicola</taxon>
    </lineage>
</organism>
<name>A0A140LCV8_9FIRM</name>
<protein>
    <recommendedName>
        <fullName evidence="15">DNA polymerase IV</fullName>
        <shortName evidence="15">Pol IV</shortName>
        <ecNumber evidence="15">2.7.7.7</ecNumber>
    </recommendedName>
</protein>
<dbReference type="Pfam" id="PF11799">
    <property type="entry name" value="IMS_C"/>
    <property type="match status" value="1"/>
</dbReference>
<dbReference type="InterPro" id="IPR050116">
    <property type="entry name" value="DNA_polymerase-Y"/>
</dbReference>
<dbReference type="Gene3D" id="3.30.70.270">
    <property type="match status" value="1"/>
</dbReference>
<dbReference type="NCBIfam" id="NF002848">
    <property type="entry name" value="PRK03103.1"/>
    <property type="match status" value="1"/>
</dbReference>
<comment type="cofactor">
    <cofactor evidence="15">
        <name>Mg(2+)</name>
        <dbReference type="ChEBI" id="CHEBI:18420"/>
    </cofactor>
    <text evidence="15">Binds 2 magnesium ions per subunit.</text>
</comment>
<evidence type="ECO:0000313" key="17">
    <source>
        <dbReference type="EMBL" id="KXG78383.1"/>
    </source>
</evidence>
<dbReference type="PANTHER" id="PTHR11076:SF33">
    <property type="entry name" value="DNA POLYMERASE KAPPA"/>
    <property type="match status" value="1"/>
</dbReference>
<feature type="binding site" evidence="15">
    <location>
        <position position="8"/>
    </location>
    <ligand>
        <name>Mg(2+)</name>
        <dbReference type="ChEBI" id="CHEBI:18420"/>
    </ligand>
</feature>
<keyword evidence="8 15" id="KW-0479">Metal-binding</keyword>
<evidence type="ECO:0000313" key="18">
    <source>
        <dbReference type="Proteomes" id="UP000070427"/>
    </source>
</evidence>
<keyword evidence="4 15" id="KW-0963">Cytoplasm</keyword>
<keyword evidence="18" id="KW-1185">Reference proteome</keyword>
<comment type="catalytic activity">
    <reaction evidence="14 15">
        <text>DNA(n) + a 2'-deoxyribonucleoside 5'-triphosphate = DNA(n+1) + diphosphate</text>
        <dbReference type="Rhea" id="RHEA:22508"/>
        <dbReference type="Rhea" id="RHEA-COMP:17339"/>
        <dbReference type="Rhea" id="RHEA-COMP:17340"/>
        <dbReference type="ChEBI" id="CHEBI:33019"/>
        <dbReference type="ChEBI" id="CHEBI:61560"/>
        <dbReference type="ChEBI" id="CHEBI:173112"/>
        <dbReference type="EC" id="2.7.7.7"/>
    </reaction>
</comment>
<dbReference type="SUPFAM" id="SSF100879">
    <property type="entry name" value="Lesion bypass DNA polymerase (Y-family), little finger domain"/>
    <property type="match status" value="1"/>
</dbReference>
<keyword evidence="13 15" id="KW-0234">DNA repair</keyword>
<evidence type="ECO:0000256" key="11">
    <source>
        <dbReference type="ARBA" id="ARBA00022932"/>
    </source>
</evidence>
<keyword evidence="5 15" id="KW-0808">Transferase</keyword>
<evidence type="ECO:0000256" key="7">
    <source>
        <dbReference type="ARBA" id="ARBA00022705"/>
    </source>
</evidence>
<dbReference type="RefSeq" id="WP_066351541.1">
    <property type="nucleotide sequence ID" value="NZ_LOED01000003.1"/>
</dbReference>
<dbReference type="GO" id="GO:0005829">
    <property type="term" value="C:cytosol"/>
    <property type="evidence" value="ECO:0007669"/>
    <property type="project" value="TreeGrafter"/>
</dbReference>
<dbReference type="GO" id="GO:0009432">
    <property type="term" value="P:SOS response"/>
    <property type="evidence" value="ECO:0007669"/>
    <property type="project" value="TreeGrafter"/>
</dbReference>
<evidence type="ECO:0000256" key="13">
    <source>
        <dbReference type="ARBA" id="ARBA00023204"/>
    </source>
</evidence>
<evidence type="ECO:0000256" key="9">
    <source>
        <dbReference type="ARBA" id="ARBA00022763"/>
    </source>
</evidence>
<dbReference type="PROSITE" id="PS50173">
    <property type="entry name" value="UMUC"/>
    <property type="match status" value="1"/>
</dbReference>
<comment type="subunit">
    <text evidence="15">Monomer.</text>
</comment>
<evidence type="ECO:0000256" key="1">
    <source>
        <dbReference type="ARBA" id="ARBA00004496"/>
    </source>
</evidence>